<keyword evidence="2" id="KW-0285">Flavoprotein</keyword>
<dbReference type="EMBL" id="JAWHQM010000074">
    <property type="protein sequence ID" value="KAK5636613.1"/>
    <property type="molecule type" value="Genomic_DNA"/>
</dbReference>
<comment type="similarity">
    <text evidence="1">Belongs to the oxygen-dependent FAD-linked oxidoreductase family.</text>
</comment>
<evidence type="ECO:0000259" key="5">
    <source>
        <dbReference type="Pfam" id="PF08031"/>
    </source>
</evidence>
<dbReference type="InterPro" id="IPR016169">
    <property type="entry name" value="FAD-bd_PCMH_sub2"/>
</dbReference>
<keyword evidence="4" id="KW-0560">Oxidoreductase</keyword>
<dbReference type="GO" id="GO:0016491">
    <property type="term" value="F:oxidoreductase activity"/>
    <property type="evidence" value="ECO:0007669"/>
    <property type="project" value="UniProtKB-KW"/>
</dbReference>
<gene>
    <name evidence="6" type="ORF">RRF57_012325</name>
</gene>
<comment type="caution">
    <text evidence="6">The sequence shown here is derived from an EMBL/GenBank/DDBJ whole genome shotgun (WGS) entry which is preliminary data.</text>
</comment>
<reference evidence="6 7" key="1">
    <citation type="submission" date="2023-10" db="EMBL/GenBank/DDBJ databases">
        <title>Draft genome sequence of Xylaria bambusicola isolate GMP-LS, the root and basal stem rot pathogen of sugarcane in Indonesia.</title>
        <authorList>
            <person name="Selvaraj P."/>
            <person name="Muralishankar V."/>
            <person name="Muruganantham S."/>
            <person name="Sp S."/>
            <person name="Haryani S."/>
            <person name="Lau K.J.X."/>
            <person name="Naqvi N.I."/>
        </authorList>
    </citation>
    <scope>NUCLEOTIDE SEQUENCE [LARGE SCALE GENOMIC DNA]</scope>
    <source>
        <strain evidence="6">GMP-LS</strain>
    </source>
</reference>
<name>A0AAN7UWA7_9PEZI</name>
<evidence type="ECO:0000313" key="7">
    <source>
        <dbReference type="Proteomes" id="UP001305414"/>
    </source>
</evidence>
<keyword evidence="7" id="KW-1185">Reference proteome</keyword>
<sequence>MYSGALGLVREGVDRGPPALLTSNGDVVEASVSKNPELFFGIRGAGANFGIITSATYKLCNAVNDEQVFTADVVYQESMKSAYFNVLKTYENTMPAQLAINTTINWNAESEQTQIIGTFVYSGPEAEALQVLAPFLELSPPVVRKSVVSYSQVPYVILFGMVAALSEPGNIHDIWSANVRQFSVKSFESAFEKYDAFYKVHPDGRMSVGIFESFSIQAVTASVQETSYPWRDSKGNLMFQMSWPGLGNQVEIPANDLARSLRDEFTATSGYPDLSVYVSYAHGDEKLRQIYDDNLPRLVALKKKWDPDNVFRYSNCLPTELSSEME</sequence>
<organism evidence="6 7">
    <name type="scientific">Xylaria bambusicola</name>
    <dbReference type="NCBI Taxonomy" id="326684"/>
    <lineage>
        <taxon>Eukaryota</taxon>
        <taxon>Fungi</taxon>
        <taxon>Dikarya</taxon>
        <taxon>Ascomycota</taxon>
        <taxon>Pezizomycotina</taxon>
        <taxon>Sordariomycetes</taxon>
        <taxon>Xylariomycetidae</taxon>
        <taxon>Xylariales</taxon>
        <taxon>Xylariaceae</taxon>
        <taxon>Xylaria</taxon>
    </lineage>
</organism>
<protein>
    <recommendedName>
        <fullName evidence="5">Berberine/berberine-like domain-containing protein</fullName>
    </recommendedName>
</protein>
<evidence type="ECO:0000256" key="3">
    <source>
        <dbReference type="ARBA" id="ARBA00022827"/>
    </source>
</evidence>
<evidence type="ECO:0000256" key="2">
    <source>
        <dbReference type="ARBA" id="ARBA00022630"/>
    </source>
</evidence>
<dbReference type="GO" id="GO:0050660">
    <property type="term" value="F:flavin adenine dinucleotide binding"/>
    <property type="evidence" value="ECO:0007669"/>
    <property type="project" value="InterPro"/>
</dbReference>
<dbReference type="AlphaFoldDB" id="A0AAN7UWA7"/>
<dbReference type="Proteomes" id="UP001305414">
    <property type="component" value="Unassembled WGS sequence"/>
</dbReference>
<keyword evidence="3" id="KW-0274">FAD</keyword>
<dbReference type="InterPro" id="IPR036318">
    <property type="entry name" value="FAD-bd_PCMH-like_sf"/>
</dbReference>
<dbReference type="Gene3D" id="3.40.462.20">
    <property type="match status" value="1"/>
</dbReference>
<evidence type="ECO:0000256" key="4">
    <source>
        <dbReference type="ARBA" id="ARBA00023002"/>
    </source>
</evidence>
<dbReference type="PANTHER" id="PTHR42973:SF32">
    <property type="entry name" value="FAD-LINKED OXIDOREDUCTASE AFOF"/>
    <property type="match status" value="1"/>
</dbReference>
<dbReference type="SUPFAM" id="SSF56176">
    <property type="entry name" value="FAD-binding/transporter-associated domain-like"/>
    <property type="match status" value="1"/>
</dbReference>
<dbReference type="InterPro" id="IPR012951">
    <property type="entry name" value="BBE"/>
</dbReference>
<evidence type="ECO:0000256" key="1">
    <source>
        <dbReference type="ARBA" id="ARBA00005466"/>
    </source>
</evidence>
<feature type="domain" description="Berberine/berberine-like" evidence="5">
    <location>
        <begin position="276"/>
        <end position="315"/>
    </location>
</feature>
<dbReference type="Gene3D" id="3.30.465.10">
    <property type="match status" value="1"/>
</dbReference>
<evidence type="ECO:0000313" key="6">
    <source>
        <dbReference type="EMBL" id="KAK5636613.1"/>
    </source>
</evidence>
<dbReference type="InterPro" id="IPR050416">
    <property type="entry name" value="FAD-linked_Oxidoreductase"/>
</dbReference>
<dbReference type="Pfam" id="PF08031">
    <property type="entry name" value="BBE"/>
    <property type="match status" value="1"/>
</dbReference>
<accession>A0AAN7UWA7</accession>
<dbReference type="PANTHER" id="PTHR42973">
    <property type="entry name" value="BINDING OXIDOREDUCTASE, PUTATIVE (AFU_ORTHOLOGUE AFUA_1G17690)-RELATED"/>
    <property type="match status" value="1"/>
</dbReference>
<proteinExistence type="inferred from homology"/>